<protein>
    <recommendedName>
        <fullName evidence="1">PIN domain-containing protein</fullName>
    </recommendedName>
</protein>
<feature type="domain" description="PIN" evidence="1">
    <location>
        <begin position="4"/>
        <end position="85"/>
    </location>
</feature>
<dbReference type="AlphaFoldDB" id="X0ZRN0"/>
<dbReference type="InterPro" id="IPR002716">
    <property type="entry name" value="PIN_dom"/>
</dbReference>
<evidence type="ECO:0000313" key="2">
    <source>
        <dbReference type="EMBL" id="GAG63093.1"/>
    </source>
</evidence>
<dbReference type="InterPro" id="IPR029060">
    <property type="entry name" value="PIN-like_dom_sf"/>
</dbReference>
<name>X0ZRN0_9ZZZZ</name>
<comment type="caution">
    <text evidence="2">The sequence shown here is derived from an EMBL/GenBank/DDBJ whole genome shotgun (WGS) entry which is preliminary data.</text>
</comment>
<dbReference type="SUPFAM" id="SSF88723">
    <property type="entry name" value="PIN domain-like"/>
    <property type="match status" value="1"/>
</dbReference>
<proteinExistence type="predicted"/>
<evidence type="ECO:0000259" key="1">
    <source>
        <dbReference type="Pfam" id="PF01850"/>
    </source>
</evidence>
<sequence>MNKVVIDTNIYSNAFRGRKEALNILQEYQVILFSPIVIGELLLGFERGSRCHQNVYQLKNILSEDRINIITVTKATAEFYSHIFPDLLKILKDIIMRNRFAARLRTCKLFA</sequence>
<dbReference type="Pfam" id="PF01850">
    <property type="entry name" value="PIN"/>
    <property type="match status" value="1"/>
</dbReference>
<accession>X0ZRN0</accession>
<organism evidence="2">
    <name type="scientific">marine sediment metagenome</name>
    <dbReference type="NCBI Taxonomy" id="412755"/>
    <lineage>
        <taxon>unclassified sequences</taxon>
        <taxon>metagenomes</taxon>
        <taxon>ecological metagenomes</taxon>
    </lineage>
</organism>
<dbReference type="EMBL" id="BART01006412">
    <property type="protein sequence ID" value="GAG63093.1"/>
    <property type="molecule type" value="Genomic_DNA"/>
</dbReference>
<dbReference type="Gene3D" id="3.40.50.1010">
    <property type="entry name" value="5'-nuclease"/>
    <property type="match status" value="1"/>
</dbReference>
<gene>
    <name evidence="2" type="ORF">S01H4_14628</name>
</gene>
<reference evidence="2" key="1">
    <citation type="journal article" date="2014" name="Front. Microbiol.">
        <title>High frequency of phylogenetically diverse reductive dehalogenase-homologous genes in deep subseafloor sedimentary metagenomes.</title>
        <authorList>
            <person name="Kawai M."/>
            <person name="Futagami T."/>
            <person name="Toyoda A."/>
            <person name="Takaki Y."/>
            <person name="Nishi S."/>
            <person name="Hori S."/>
            <person name="Arai W."/>
            <person name="Tsubouchi T."/>
            <person name="Morono Y."/>
            <person name="Uchiyama I."/>
            <person name="Ito T."/>
            <person name="Fujiyama A."/>
            <person name="Inagaki F."/>
            <person name="Takami H."/>
        </authorList>
    </citation>
    <scope>NUCLEOTIDE SEQUENCE</scope>
    <source>
        <strain evidence="2">Expedition CK06-06</strain>
    </source>
</reference>